<evidence type="ECO:0000256" key="1">
    <source>
        <dbReference type="SAM" id="MobiDB-lite"/>
    </source>
</evidence>
<name>A0ABW7Z322_9ACTN</name>
<dbReference type="Proteomes" id="UP001612741">
    <property type="component" value="Unassembled WGS sequence"/>
</dbReference>
<sequence>MNRKLLDELNRATTPVARPSPLVVLWRWRYELALPVALVAAVDTLGAYALLAALVPLWPPARSEVWGRIRCVVTAHRIRVGFVEAYVTSRRGKLPVIMWCAPAEFGERAWIWCRGGITPRQLEDGSEAIASACWASEVRVRPDARSPHRVLLEVIRCKPPARAVPAGHSSRTTAPRPAAGR</sequence>
<keyword evidence="3" id="KW-1185">Reference proteome</keyword>
<comment type="caution">
    <text evidence="2">The sequence shown here is derived from an EMBL/GenBank/DDBJ whole genome shotgun (WGS) entry which is preliminary data.</text>
</comment>
<evidence type="ECO:0000313" key="3">
    <source>
        <dbReference type="Proteomes" id="UP001612741"/>
    </source>
</evidence>
<accession>A0ABW7Z322</accession>
<feature type="region of interest" description="Disordered" evidence="1">
    <location>
        <begin position="162"/>
        <end position="181"/>
    </location>
</feature>
<gene>
    <name evidence="2" type="ORF">ACIBG2_27355</name>
</gene>
<dbReference type="RefSeq" id="WP_397085451.1">
    <property type="nucleotide sequence ID" value="NZ_JBITGY010000007.1"/>
</dbReference>
<organism evidence="2 3">
    <name type="scientific">Nonomuraea typhae</name>
    <dbReference type="NCBI Taxonomy" id="2603600"/>
    <lineage>
        <taxon>Bacteria</taxon>
        <taxon>Bacillati</taxon>
        <taxon>Actinomycetota</taxon>
        <taxon>Actinomycetes</taxon>
        <taxon>Streptosporangiales</taxon>
        <taxon>Streptosporangiaceae</taxon>
        <taxon>Nonomuraea</taxon>
    </lineage>
</organism>
<protein>
    <submittedName>
        <fullName evidence="2">Uncharacterized protein</fullName>
    </submittedName>
</protein>
<evidence type="ECO:0000313" key="2">
    <source>
        <dbReference type="EMBL" id="MFI6501124.1"/>
    </source>
</evidence>
<proteinExistence type="predicted"/>
<dbReference type="EMBL" id="JBITGY010000007">
    <property type="protein sequence ID" value="MFI6501124.1"/>
    <property type="molecule type" value="Genomic_DNA"/>
</dbReference>
<reference evidence="2 3" key="1">
    <citation type="submission" date="2024-10" db="EMBL/GenBank/DDBJ databases">
        <title>The Natural Products Discovery Center: Release of the First 8490 Sequenced Strains for Exploring Actinobacteria Biosynthetic Diversity.</title>
        <authorList>
            <person name="Kalkreuter E."/>
            <person name="Kautsar S.A."/>
            <person name="Yang D."/>
            <person name="Bader C.D."/>
            <person name="Teijaro C.N."/>
            <person name="Fluegel L."/>
            <person name="Davis C.M."/>
            <person name="Simpson J.R."/>
            <person name="Lauterbach L."/>
            <person name="Steele A.D."/>
            <person name="Gui C."/>
            <person name="Meng S."/>
            <person name="Li G."/>
            <person name="Viehrig K."/>
            <person name="Ye F."/>
            <person name="Su P."/>
            <person name="Kiefer A.F."/>
            <person name="Nichols A."/>
            <person name="Cepeda A.J."/>
            <person name="Yan W."/>
            <person name="Fan B."/>
            <person name="Jiang Y."/>
            <person name="Adhikari A."/>
            <person name="Zheng C.-J."/>
            <person name="Schuster L."/>
            <person name="Cowan T.M."/>
            <person name="Smanski M.J."/>
            <person name="Chevrette M.G."/>
            <person name="De Carvalho L.P.S."/>
            <person name="Shen B."/>
        </authorList>
    </citation>
    <scope>NUCLEOTIDE SEQUENCE [LARGE SCALE GENOMIC DNA]</scope>
    <source>
        <strain evidence="2 3">NPDC050545</strain>
    </source>
</reference>